<evidence type="ECO:0000313" key="2">
    <source>
        <dbReference type="EMBL" id="QHT30603.1"/>
    </source>
</evidence>
<proteinExistence type="predicted"/>
<feature type="transmembrane region" description="Helical" evidence="1">
    <location>
        <begin position="68"/>
        <end position="92"/>
    </location>
</feature>
<evidence type="ECO:0000256" key="1">
    <source>
        <dbReference type="SAM" id="Phobius"/>
    </source>
</evidence>
<reference evidence="2" key="1">
    <citation type="journal article" date="2020" name="Nature">
        <title>Giant virus diversity and host interactions through global metagenomics.</title>
        <authorList>
            <person name="Schulz F."/>
            <person name="Roux S."/>
            <person name="Paez-Espino D."/>
            <person name="Jungbluth S."/>
            <person name="Walsh D.A."/>
            <person name="Denef V.J."/>
            <person name="McMahon K.D."/>
            <person name="Konstantinidis K.T."/>
            <person name="Eloe-Fadrosh E.A."/>
            <person name="Kyrpides N.C."/>
            <person name="Woyke T."/>
        </authorList>
    </citation>
    <scope>NUCLEOTIDE SEQUENCE</scope>
    <source>
        <strain evidence="2">GVMAG-M-3300009151-35</strain>
    </source>
</reference>
<protein>
    <submittedName>
        <fullName evidence="2">Uncharacterized protein</fullName>
    </submittedName>
</protein>
<sequence length="93" mass="11357">MIYIIIIMKVNYNPPKSLIENIFISKIKTNNIPCDKIHKYWKKSRDEAILIMNIKYCIKYTKKCFNKIINFIINFIISFILLYIYCFIYILLY</sequence>
<keyword evidence="1" id="KW-0812">Transmembrane</keyword>
<dbReference type="AlphaFoldDB" id="A0A6C0EQ18"/>
<name>A0A6C0EQ18_9ZZZZ</name>
<dbReference type="EMBL" id="MN738903">
    <property type="protein sequence ID" value="QHT30603.1"/>
    <property type="molecule type" value="Genomic_DNA"/>
</dbReference>
<keyword evidence="1" id="KW-0472">Membrane</keyword>
<organism evidence="2">
    <name type="scientific">viral metagenome</name>
    <dbReference type="NCBI Taxonomy" id="1070528"/>
    <lineage>
        <taxon>unclassified sequences</taxon>
        <taxon>metagenomes</taxon>
        <taxon>organismal metagenomes</taxon>
    </lineage>
</organism>
<accession>A0A6C0EQ18</accession>
<keyword evidence="1" id="KW-1133">Transmembrane helix</keyword>